<dbReference type="EMBL" id="JAVXUO010002974">
    <property type="protein sequence ID" value="KAK2967939.1"/>
    <property type="molecule type" value="Genomic_DNA"/>
</dbReference>
<evidence type="ECO:0000313" key="3">
    <source>
        <dbReference type="Proteomes" id="UP001187471"/>
    </source>
</evidence>
<evidence type="ECO:0000313" key="2">
    <source>
        <dbReference type="EMBL" id="KAK2967939.1"/>
    </source>
</evidence>
<accession>A0AA88QCU6</accession>
<dbReference type="PANTHER" id="PTHR33344:SF7">
    <property type="entry name" value="TRANSMEMBRANE PROTEIN"/>
    <property type="match status" value="1"/>
</dbReference>
<dbReference type="PANTHER" id="PTHR33344">
    <property type="entry name" value="OS02G0761600 PROTEIN"/>
    <property type="match status" value="1"/>
</dbReference>
<protein>
    <submittedName>
        <fullName evidence="2">Uncharacterized protein</fullName>
    </submittedName>
</protein>
<proteinExistence type="predicted"/>
<keyword evidence="1" id="KW-1133">Transmembrane helix</keyword>
<evidence type="ECO:0000256" key="1">
    <source>
        <dbReference type="SAM" id="Phobius"/>
    </source>
</evidence>
<keyword evidence="1" id="KW-0472">Membrane</keyword>
<keyword evidence="1" id="KW-0812">Transmembrane</keyword>
<reference evidence="2" key="1">
    <citation type="submission" date="2022-12" db="EMBL/GenBank/DDBJ databases">
        <title>Draft genome assemblies for two species of Escallonia (Escalloniales).</title>
        <authorList>
            <person name="Chanderbali A."/>
            <person name="Dervinis C."/>
            <person name="Anghel I."/>
            <person name="Soltis D."/>
            <person name="Soltis P."/>
            <person name="Zapata F."/>
        </authorList>
    </citation>
    <scope>NUCLEOTIDE SEQUENCE</scope>
    <source>
        <strain evidence="2">UCBG92.1500</strain>
        <tissue evidence="2">Leaf</tissue>
    </source>
</reference>
<dbReference type="AlphaFoldDB" id="A0AA88QCU6"/>
<name>A0AA88QCU6_9ASTE</name>
<dbReference type="Proteomes" id="UP001187471">
    <property type="component" value="Unassembled WGS sequence"/>
</dbReference>
<feature type="transmembrane region" description="Helical" evidence="1">
    <location>
        <begin position="12"/>
        <end position="33"/>
    </location>
</feature>
<comment type="caution">
    <text evidence="2">The sequence shown here is derived from an EMBL/GenBank/DDBJ whole genome shotgun (WGS) entry which is preliminary data.</text>
</comment>
<organism evidence="2 3">
    <name type="scientific">Escallonia rubra</name>
    <dbReference type="NCBI Taxonomy" id="112253"/>
    <lineage>
        <taxon>Eukaryota</taxon>
        <taxon>Viridiplantae</taxon>
        <taxon>Streptophyta</taxon>
        <taxon>Embryophyta</taxon>
        <taxon>Tracheophyta</taxon>
        <taxon>Spermatophyta</taxon>
        <taxon>Magnoliopsida</taxon>
        <taxon>eudicotyledons</taxon>
        <taxon>Gunneridae</taxon>
        <taxon>Pentapetalae</taxon>
        <taxon>asterids</taxon>
        <taxon>campanulids</taxon>
        <taxon>Escalloniales</taxon>
        <taxon>Escalloniaceae</taxon>
        <taxon>Escallonia</taxon>
    </lineage>
</organism>
<keyword evidence="3" id="KW-1185">Reference proteome</keyword>
<gene>
    <name evidence="2" type="ORF">RJ640_010549</name>
</gene>
<sequence>MEKLQQWWRLRFSFRNATIVVCIFNLVTLLLLLQGFLSASYARKLATNHPSSGSSLTLSLFIHVVRLQHIKESEEIRRAMEPLELIKRVREIEKEARVESVPVQHKDTKQTAAVDLMSRLNNFRSSTDAASLKGKLAVPIDLSPNKNLVDKLASEVFANFTFMLLSLPELHVMLDVGK</sequence>